<dbReference type="AlphaFoldDB" id="A0A081PGM1"/>
<accession>A0A081PGM1</accession>
<comment type="caution">
    <text evidence="2">The sequence shown here is derived from an EMBL/GenBank/DDBJ whole genome shotgun (WGS) entry which is preliminary data.</text>
</comment>
<reference evidence="2 3" key="1">
    <citation type="journal article" date="1992" name="Int. J. Syst. Bacteriol.">
        <title>Sphingobacterium antarcticus sp. nov. a Psychrotrophic Bacterium from the Soils of Schirmacher Oasis, Antarctica.</title>
        <authorList>
            <person name="Shivaji S."/>
            <person name="Ray M.K."/>
            <person name="Rao N.S."/>
            <person name="Saiserr L."/>
            <person name="Jagannadham M.V."/>
            <person name="Kumar G.S."/>
            <person name="Reddy G."/>
            <person name="Bhargava P.M."/>
        </authorList>
    </citation>
    <scope>NUCLEOTIDE SEQUENCE [LARGE SCALE GENOMIC DNA]</scope>
    <source>
        <strain evidence="2 3">4BY</strain>
    </source>
</reference>
<dbReference type="Proteomes" id="UP000028007">
    <property type="component" value="Unassembled WGS sequence"/>
</dbReference>
<protein>
    <recommendedName>
        <fullName evidence="1">HTH cro/C1-type domain-containing protein</fullName>
    </recommendedName>
</protein>
<dbReference type="GO" id="GO:0003677">
    <property type="term" value="F:DNA binding"/>
    <property type="evidence" value="ECO:0007669"/>
    <property type="project" value="InterPro"/>
</dbReference>
<proteinExistence type="predicted"/>
<evidence type="ECO:0000313" key="2">
    <source>
        <dbReference type="EMBL" id="KEQ29844.1"/>
    </source>
</evidence>
<dbReference type="RefSeq" id="WP_051759903.1">
    <property type="nucleotide sequence ID" value="NZ_JNFF01000059.1"/>
</dbReference>
<evidence type="ECO:0000313" key="3">
    <source>
        <dbReference type="Proteomes" id="UP000028007"/>
    </source>
</evidence>
<dbReference type="SMART" id="SM00530">
    <property type="entry name" value="HTH_XRE"/>
    <property type="match status" value="1"/>
</dbReference>
<organism evidence="2 3">
    <name type="scientific">Pedobacter antarcticus 4BY</name>
    <dbReference type="NCBI Taxonomy" id="1358423"/>
    <lineage>
        <taxon>Bacteria</taxon>
        <taxon>Pseudomonadati</taxon>
        <taxon>Bacteroidota</taxon>
        <taxon>Sphingobacteriia</taxon>
        <taxon>Sphingobacteriales</taxon>
        <taxon>Sphingobacteriaceae</taxon>
        <taxon>Pedobacter</taxon>
    </lineage>
</organism>
<dbReference type="Pfam" id="PF01381">
    <property type="entry name" value="HTH_3"/>
    <property type="match status" value="1"/>
</dbReference>
<dbReference type="eggNOG" id="ENOG502ZGZH">
    <property type="taxonomic scope" value="Bacteria"/>
</dbReference>
<evidence type="ECO:0000259" key="1">
    <source>
        <dbReference type="SMART" id="SM00530"/>
    </source>
</evidence>
<dbReference type="CDD" id="cd00093">
    <property type="entry name" value="HTH_XRE"/>
    <property type="match status" value="1"/>
</dbReference>
<dbReference type="SUPFAM" id="SSF47413">
    <property type="entry name" value="lambda repressor-like DNA-binding domains"/>
    <property type="match status" value="1"/>
</dbReference>
<dbReference type="Gene3D" id="1.10.260.40">
    <property type="entry name" value="lambda repressor-like DNA-binding domains"/>
    <property type="match status" value="1"/>
</dbReference>
<sequence>MEKKQQIGIRLREYRKDSGKTQGKFGESLGLTQGGYSDLERGKNNLTARIKYMLEEIYNINIDYLETGQGERYRPIESEELAPGDDAEKFYRDQNQRIIFQLQKELELN</sequence>
<gene>
    <name evidence="2" type="ORF">N180_20925</name>
</gene>
<dbReference type="OrthoDB" id="7859381at2"/>
<keyword evidence="3" id="KW-1185">Reference proteome</keyword>
<dbReference type="EMBL" id="JNFF01000059">
    <property type="protein sequence ID" value="KEQ29844.1"/>
    <property type="molecule type" value="Genomic_DNA"/>
</dbReference>
<dbReference type="InterPro" id="IPR001387">
    <property type="entry name" value="Cro/C1-type_HTH"/>
</dbReference>
<name>A0A081PGM1_9SPHI</name>
<feature type="domain" description="HTH cro/C1-type" evidence="1">
    <location>
        <begin position="10"/>
        <end position="65"/>
    </location>
</feature>
<dbReference type="InterPro" id="IPR010982">
    <property type="entry name" value="Lambda_DNA-bd_dom_sf"/>
</dbReference>